<dbReference type="GO" id="GO:0005886">
    <property type="term" value="C:plasma membrane"/>
    <property type="evidence" value="ECO:0007669"/>
    <property type="project" value="TreeGrafter"/>
</dbReference>
<dbReference type="GO" id="GO:0016197">
    <property type="term" value="P:endosomal transport"/>
    <property type="evidence" value="ECO:0007669"/>
    <property type="project" value="TreeGrafter"/>
</dbReference>
<proteinExistence type="predicted"/>
<protein>
    <submittedName>
        <fullName evidence="2">Uncharacterized protein</fullName>
    </submittedName>
</protein>
<gene>
    <name evidence="2" type="ORF">NMOB1V02_LOCUS8426</name>
</gene>
<dbReference type="EMBL" id="CAJPEX010002385">
    <property type="protein sequence ID" value="CAG0920921.1"/>
    <property type="molecule type" value="Genomic_DNA"/>
</dbReference>
<evidence type="ECO:0000256" key="1">
    <source>
        <dbReference type="SAM" id="Phobius"/>
    </source>
</evidence>
<sequence>MKKKYEILAIVVITSIIIYRVMIKMNEAPEDGVHETARKVLENSELTTQIREKLIDNRDGSRGKLNLTTPFTIYGNDDRSQIGQSRILQQYFNGKVGGTFFEAGAYDGEDMSNTLYQEVFFNWTGLLVEASPDRFSKLVAKNRRVAAFQSCISPNGQVIPRPSFIERVKQFYKGTQNFFEELTEAIGEDFTDPDPSLQKTFAPENRSTPIKTHKRQPYGPRALKGLDSGNIIEARTRQASGQNDKVKELLERQREQRQQLLDNKPVVHPPKITPKITKPTTIHVNIKAKNNGVVVHDFSLDFVSLEMVTVWHLTSGYIISSTATDVTTATLENKELTVMLDVIAGDAVVDGVIVLVEDSDFKELSSATPTHSPPTNSILLLLDAPTQETFPSRITIYMN</sequence>
<dbReference type="AlphaFoldDB" id="A0A7R9BT45"/>
<dbReference type="GO" id="GO:0031902">
    <property type="term" value="C:late endosome membrane"/>
    <property type="evidence" value="ECO:0007669"/>
    <property type="project" value="TreeGrafter"/>
</dbReference>
<dbReference type="PANTHER" id="PTHR34009">
    <property type="entry name" value="PROTEIN STAR"/>
    <property type="match status" value="1"/>
</dbReference>
<dbReference type="InterPro" id="IPR053202">
    <property type="entry name" value="EGF_Rcpt_Signaling_Reg"/>
</dbReference>
<feature type="non-terminal residue" evidence="2">
    <location>
        <position position="399"/>
    </location>
</feature>
<evidence type="ECO:0000313" key="2">
    <source>
        <dbReference type="EMBL" id="CAD7280769.1"/>
    </source>
</evidence>
<dbReference type="GO" id="GO:0005789">
    <property type="term" value="C:endoplasmic reticulum membrane"/>
    <property type="evidence" value="ECO:0007669"/>
    <property type="project" value="TreeGrafter"/>
</dbReference>
<dbReference type="GO" id="GO:0005794">
    <property type="term" value="C:Golgi apparatus"/>
    <property type="evidence" value="ECO:0007669"/>
    <property type="project" value="TreeGrafter"/>
</dbReference>
<dbReference type="GO" id="GO:0006888">
    <property type="term" value="P:endoplasmic reticulum to Golgi vesicle-mediated transport"/>
    <property type="evidence" value="ECO:0007669"/>
    <property type="project" value="TreeGrafter"/>
</dbReference>
<keyword evidence="1" id="KW-1133">Transmembrane helix</keyword>
<name>A0A7R9BT45_9CRUS</name>
<dbReference type="EMBL" id="OA884422">
    <property type="protein sequence ID" value="CAD7280769.1"/>
    <property type="molecule type" value="Genomic_DNA"/>
</dbReference>
<keyword evidence="1" id="KW-0812">Transmembrane</keyword>
<dbReference type="OrthoDB" id="6378253at2759"/>
<dbReference type="Proteomes" id="UP000678499">
    <property type="component" value="Unassembled WGS sequence"/>
</dbReference>
<evidence type="ECO:0000313" key="3">
    <source>
        <dbReference type="Proteomes" id="UP000678499"/>
    </source>
</evidence>
<keyword evidence="3" id="KW-1185">Reference proteome</keyword>
<dbReference type="PANTHER" id="PTHR34009:SF2">
    <property type="entry name" value="PROTEIN STAR"/>
    <property type="match status" value="1"/>
</dbReference>
<accession>A0A7R9BT45</accession>
<reference evidence="2" key="1">
    <citation type="submission" date="2020-11" db="EMBL/GenBank/DDBJ databases">
        <authorList>
            <person name="Tran Van P."/>
        </authorList>
    </citation>
    <scope>NUCLEOTIDE SEQUENCE</scope>
</reference>
<organism evidence="2">
    <name type="scientific">Notodromas monacha</name>
    <dbReference type="NCBI Taxonomy" id="399045"/>
    <lineage>
        <taxon>Eukaryota</taxon>
        <taxon>Metazoa</taxon>
        <taxon>Ecdysozoa</taxon>
        <taxon>Arthropoda</taxon>
        <taxon>Crustacea</taxon>
        <taxon>Oligostraca</taxon>
        <taxon>Ostracoda</taxon>
        <taxon>Podocopa</taxon>
        <taxon>Podocopida</taxon>
        <taxon>Cypridocopina</taxon>
        <taxon>Cypridoidea</taxon>
        <taxon>Cyprididae</taxon>
        <taxon>Notodromas</taxon>
    </lineage>
</organism>
<keyword evidence="1" id="KW-0472">Membrane</keyword>
<feature type="transmembrane region" description="Helical" evidence="1">
    <location>
        <begin position="7"/>
        <end position="23"/>
    </location>
</feature>